<evidence type="ECO:0000313" key="2">
    <source>
        <dbReference type="Proteomes" id="UP000789405"/>
    </source>
</evidence>
<dbReference type="AlphaFoldDB" id="A0A9N9C3M9"/>
<proteinExistence type="predicted"/>
<name>A0A9N9C3M9_9GLOM</name>
<dbReference type="Proteomes" id="UP000789405">
    <property type="component" value="Unassembled WGS sequence"/>
</dbReference>
<accession>A0A9N9C3M9</accession>
<dbReference type="EMBL" id="CAJVPY010003380">
    <property type="protein sequence ID" value="CAG8590330.1"/>
    <property type="molecule type" value="Genomic_DNA"/>
</dbReference>
<feature type="non-terminal residue" evidence="1">
    <location>
        <position position="1"/>
    </location>
</feature>
<keyword evidence="2" id="KW-1185">Reference proteome</keyword>
<organism evidence="1 2">
    <name type="scientific">Dentiscutata erythropus</name>
    <dbReference type="NCBI Taxonomy" id="1348616"/>
    <lineage>
        <taxon>Eukaryota</taxon>
        <taxon>Fungi</taxon>
        <taxon>Fungi incertae sedis</taxon>
        <taxon>Mucoromycota</taxon>
        <taxon>Glomeromycotina</taxon>
        <taxon>Glomeromycetes</taxon>
        <taxon>Diversisporales</taxon>
        <taxon>Gigasporaceae</taxon>
        <taxon>Dentiscutata</taxon>
    </lineage>
</organism>
<comment type="caution">
    <text evidence="1">The sequence shown here is derived from an EMBL/GenBank/DDBJ whole genome shotgun (WGS) entry which is preliminary data.</text>
</comment>
<reference evidence="1" key="1">
    <citation type="submission" date="2021-06" db="EMBL/GenBank/DDBJ databases">
        <authorList>
            <person name="Kallberg Y."/>
            <person name="Tangrot J."/>
            <person name="Rosling A."/>
        </authorList>
    </citation>
    <scope>NUCLEOTIDE SEQUENCE</scope>
    <source>
        <strain evidence="1">MA453B</strain>
    </source>
</reference>
<gene>
    <name evidence="1" type="ORF">DERYTH_LOCUS7130</name>
</gene>
<sequence length="52" mass="6190">TFLVKDEVTTTSNEEEELICYELSNYYGRVIKSGWLPEFEIKNYFTGSNQFR</sequence>
<protein>
    <submittedName>
        <fullName evidence="1">6285_t:CDS:1</fullName>
    </submittedName>
</protein>
<evidence type="ECO:0000313" key="1">
    <source>
        <dbReference type="EMBL" id="CAG8590330.1"/>
    </source>
</evidence>